<evidence type="ECO:0000313" key="1">
    <source>
        <dbReference type="EMBL" id="KFB44345.1"/>
    </source>
</evidence>
<gene>
    <name evidence="1" type="ORF">ZHAS_00012284</name>
</gene>
<dbReference type="EMBL" id="KE525275">
    <property type="protein sequence ID" value="KFB44345.1"/>
    <property type="molecule type" value="Genomic_DNA"/>
</dbReference>
<name>A0A084W2A1_ANOSI</name>
<proteinExistence type="predicted"/>
<sequence>MMEGYGVGETPSVLIEGRAAKEKSEADPREFIPVRVRMPPETTPNGLLFYDIFIASIADPFRVILCSFGLRTGNRDRAGPFA</sequence>
<dbReference type="EnsemblMetazoa" id="ASIC012284-RA">
    <property type="protein sequence ID" value="ASIC012284-PA"/>
    <property type="gene ID" value="ASIC012284"/>
</dbReference>
<dbReference type="VEuPathDB" id="VectorBase:ASIC012284"/>
<keyword evidence="3" id="KW-1185">Reference proteome</keyword>
<reference evidence="1 3" key="1">
    <citation type="journal article" date="2014" name="BMC Genomics">
        <title>Genome sequence of Anopheles sinensis provides insight into genetics basis of mosquito competence for malaria parasites.</title>
        <authorList>
            <person name="Zhou D."/>
            <person name="Zhang D."/>
            <person name="Ding G."/>
            <person name="Shi L."/>
            <person name="Hou Q."/>
            <person name="Ye Y."/>
            <person name="Xu Y."/>
            <person name="Zhou H."/>
            <person name="Xiong C."/>
            <person name="Li S."/>
            <person name="Yu J."/>
            <person name="Hong S."/>
            <person name="Yu X."/>
            <person name="Zou P."/>
            <person name="Chen C."/>
            <person name="Chang X."/>
            <person name="Wang W."/>
            <person name="Lv Y."/>
            <person name="Sun Y."/>
            <person name="Ma L."/>
            <person name="Shen B."/>
            <person name="Zhu C."/>
        </authorList>
    </citation>
    <scope>NUCLEOTIDE SEQUENCE [LARGE SCALE GENOMIC DNA]</scope>
</reference>
<dbReference type="EMBL" id="ATLV01019564">
    <property type="status" value="NOT_ANNOTATED_CDS"/>
    <property type="molecule type" value="Genomic_DNA"/>
</dbReference>
<protein>
    <submittedName>
        <fullName evidence="1 2">Uncharacterized protein</fullName>
    </submittedName>
</protein>
<reference evidence="2" key="2">
    <citation type="submission" date="2020-05" db="UniProtKB">
        <authorList>
            <consortium name="EnsemblMetazoa"/>
        </authorList>
    </citation>
    <scope>IDENTIFICATION</scope>
</reference>
<accession>A0A084W2A1</accession>
<dbReference type="AlphaFoldDB" id="A0A084W2A1"/>
<evidence type="ECO:0000313" key="2">
    <source>
        <dbReference type="EnsemblMetazoa" id="ASIC012284-PA"/>
    </source>
</evidence>
<evidence type="ECO:0000313" key="3">
    <source>
        <dbReference type="Proteomes" id="UP000030765"/>
    </source>
</evidence>
<organism evidence="1">
    <name type="scientific">Anopheles sinensis</name>
    <name type="common">Mosquito</name>
    <dbReference type="NCBI Taxonomy" id="74873"/>
    <lineage>
        <taxon>Eukaryota</taxon>
        <taxon>Metazoa</taxon>
        <taxon>Ecdysozoa</taxon>
        <taxon>Arthropoda</taxon>
        <taxon>Hexapoda</taxon>
        <taxon>Insecta</taxon>
        <taxon>Pterygota</taxon>
        <taxon>Neoptera</taxon>
        <taxon>Endopterygota</taxon>
        <taxon>Diptera</taxon>
        <taxon>Nematocera</taxon>
        <taxon>Culicoidea</taxon>
        <taxon>Culicidae</taxon>
        <taxon>Anophelinae</taxon>
        <taxon>Anopheles</taxon>
    </lineage>
</organism>
<dbReference type="Proteomes" id="UP000030765">
    <property type="component" value="Unassembled WGS sequence"/>
</dbReference>